<keyword evidence="2" id="KW-0677">Repeat</keyword>
<feature type="region of interest" description="Disordered" evidence="3">
    <location>
        <begin position="982"/>
        <end position="1012"/>
    </location>
</feature>
<dbReference type="Pfam" id="PF23598">
    <property type="entry name" value="LRR_14"/>
    <property type="match status" value="1"/>
</dbReference>
<evidence type="ECO:0000259" key="4">
    <source>
        <dbReference type="Pfam" id="PF23598"/>
    </source>
</evidence>
<dbReference type="InterPro" id="IPR003591">
    <property type="entry name" value="Leu-rich_rpt_typical-subtyp"/>
</dbReference>
<dbReference type="InterPro" id="IPR019487">
    <property type="entry name" value="RAM_signalling_pathway_SOG2"/>
</dbReference>
<protein>
    <submittedName>
        <fullName evidence="5">RAM signaling network component</fullName>
    </submittedName>
</protein>
<feature type="compositionally biased region" description="Low complexity" evidence="3">
    <location>
        <begin position="718"/>
        <end position="733"/>
    </location>
</feature>
<feature type="compositionally biased region" description="Basic and acidic residues" evidence="3">
    <location>
        <begin position="13"/>
        <end position="22"/>
    </location>
</feature>
<comment type="caution">
    <text evidence="5">The sequence shown here is derived from an EMBL/GenBank/DDBJ whole genome shotgun (WGS) entry which is preliminary data.</text>
</comment>
<organism evidence="5 6">
    <name type="scientific">Lithohypha guttulata</name>
    <dbReference type="NCBI Taxonomy" id="1690604"/>
    <lineage>
        <taxon>Eukaryota</taxon>
        <taxon>Fungi</taxon>
        <taxon>Dikarya</taxon>
        <taxon>Ascomycota</taxon>
        <taxon>Pezizomycotina</taxon>
        <taxon>Eurotiomycetes</taxon>
        <taxon>Chaetothyriomycetidae</taxon>
        <taxon>Chaetothyriales</taxon>
        <taxon>Trichomeriaceae</taxon>
        <taxon>Lithohypha</taxon>
    </lineage>
</organism>
<proteinExistence type="predicted"/>
<feature type="compositionally biased region" description="Polar residues" evidence="3">
    <location>
        <begin position="734"/>
        <end position="755"/>
    </location>
</feature>
<evidence type="ECO:0000256" key="3">
    <source>
        <dbReference type="SAM" id="MobiDB-lite"/>
    </source>
</evidence>
<feature type="compositionally biased region" description="Polar residues" evidence="3">
    <location>
        <begin position="338"/>
        <end position="353"/>
    </location>
</feature>
<keyword evidence="1" id="KW-0433">Leucine-rich repeat</keyword>
<feature type="region of interest" description="Disordered" evidence="3">
    <location>
        <begin position="441"/>
        <end position="468"/>
    </location>
</feature>
<feature type="compositionally biased region" description="Low complexity" evidence="3">
    <location>
        <begin position="999"/>
        <end position="1012"/>
    </location>
</feature>
<evidence type="ECO:0000256" key="2">
    <source>
        <dbReference type="ARBA" id="ARBA00022737"/>
    </source>
</evidence>
<feature type="region of interest" description="Disordered" evidence="3">
    <location>
        <begin position="310"/>
        <end position="329"/>
    </location>
</feature>
<dbReference type="Proteomes" id="UP001345013">
    <property type="component" value="Unassembled WGS sequence"/>
</dbReference>
<dbReference type="InterPro" id="IPR032675">
    <property type="entry name" value="LRR_dom_sf"/>
</dbReference>
<dbReference type="Gene3D" id="3.80.10.10">
    <property type="entry name" value="Ribonuclease Inhibitor"/>
    <property type="match status" value="1"/>
</dbReference>
<feature type="region of interest" description="Disordered" evidence="3">
    <location>
        <begin position="627"/>
        <end position="777"/>
    </location>
</feature>
<name>A0ABR0K274_9EURO</name>
<accession>A0ABR0K274</accession>
<feature type="compositionally biased region" description="Low complexity" evidence="3">
    <location>
        <begin position="449"/>
        <end position="461"/>
    </location>
</feature>
<feature type="region of interest" description="Disordered" evidence="3">
    <location>
        <begin position="334"/>
        <end position="417"/>
    </location>
</feature>
<dbReference type="Pfam" id="PF10428">
    <property type="entry name" value="SOG2"/>
    <property type="match status" value="1"/>
</dbReference>
<dbReference type="PANTHER" id="PTHR48051">
    <property type="match status" value="1"/>
</dbReference>
<dbReference type="InterPro" id="IPR055414">
    <property type="entry name" value="LRR_R13L4/SHOC2-like"/>
</dbReference>
<evidence type="ECO:0000313" key="6">
    <source>
        <dbReference type="Proteomes" id="UP001345013"/>
    </source>
</evidence>
<feature type="compositionally biased region" description="Polar residues" evidence="3">
    <location>
        <begin position="700"/>
        <end position="717"/>
    </location>
</feature>
<feature type="compositionally biased region" description="Low complexity" evidence="3">
    <location>
        <begin position="637"/>
        <end position="650"/>
    </location>
</feature>
<feature type="compositionally biased region" description="Polar residues" evidence="3">
    <location>
        <begin position="37"/>
        <end position="47"/>
    </location>
</feature>
<gene>
    <name evidence="5" type="primary">SOG2</name>
    <name evidence="5" type="ORF">LTR24_007723</name>
</gene>
<keyword evidence="6" id="KW-1185">Reference proteome</keyword>
<dbReference type="EMBL" id="JAVRRG010000120">
    <property type="protein sequence ID" value="KAK5083370.1"/>
    <property type="molecule type" value="Genomic_DNA"/>
</dbReference>
<dbReference type="SMART" id="SM00369">
    <property type="entry name" value="LRR_TYP"/>
    <property type="match status" value="3"/>
</dbReference>
<reference evidence="5 6" key="1">
    <citation type="submission" date="2023-08" db="EMBL/GenBank/DDBJ databases">
        <title>Black Yeasts Isolated from many extreme environments.</title>
        <authorList>
            <person name="Coleine C."/>
            <person name="Stajich J.E."/>
            <person name="Selbmann L."/>
        </authorList>
    </citation>
    <scope>NUCLEOTIDE SEQUENCE [LARGE SCALE GENOMIC DNA]</scope>
    <source>
        <strain evidence="5 6">CCFEE 5885</strain>
    </source>
</reference>
<dbReference type="PANTHER" id="PTHR48051:SF46">
    <property type="entry name" value="LEUCINE RICH REPEAT-CONTAINING DOMAIN PROTEIN"/>
    <property type="match status" value="1"/>
</dbReference>
<evidence type="ECO:0000313" key="5">
    <source>
        <dbReference type="EMBL" id="KAK5083370.1"/>
    </source>
</evidence>
<evidence type="ECO:0000256" key="1">
    <source>
        <dbReference type="ARBA" id="ARBA00022614"/>
    </source>
</evidence>
<feature type="domain" description="Disease resistance R13L4/SHOC-2-like LRR" evidence="4">
    <location>
        <begin position="166"/>
        <end position="335"/>
    </location>
</feature>
<feature type="region of interest" description="Disordered" evidence="3">
    <location>
        <begin position="1"/>
        <end position="68"/>
    </location>
</feature>
<sequence length="1112" mass="122979">MDQNATVRAIPPADDRERERPRTAQSLRWDLYDGTRHTGTYDTNYASDQGPGPATLETTPPKLSQRPRPRFVPHVITKSTQERSDCLTAEQTIDLFTKKIEEARNETTQHVFSGPDEVADALKPTLTVDLGRARIERLPDAIIDLIIADVERLSLSHNMLRYMPSRIADCKQLRYLNIRSNDFRELPPSIYRMPLLEILDVSKNKITIIPPEIKKLESLRVFSIVHNRLEDLPIELTALSRLKVLKVAENPFRKSIKSVIREKEQEVAYSEMLENERDTALTAEILKHLKSIKPSLAATPILENGELNERQSVVEQSRPTRRALSGRFPVVPAAISSDPISESGETTPQQSKPPSLPIKSHLRGLSGQSNPSALLKRPGIAPIVNGNERNRSNSESVIQASAAARQKRMGMVRRDRTELDSIDETKVVRQSHLRGFSYGSALKRNGTISSPGATSSSPSSPKDARKDRPQFVRRLSSLPEHKTDHIRRPIIEGAKGMLYALYQVHPHISGLISASKGRDPRRSGLEMSFYNASVHIDKLNKSLEYTENIDPEDEESWERAEETINNDCAICIKSFVHVTTQMQDSTRKIVAGADPRYVRSLMLLLYGSVVEIKNAIKSFGIEVKHHRRQMSSGATHPITTIPEETTPETPEQQRSVNPDIDDMTQRPVRFRSDTVMKHPSHGGPTMLPVQPPSLQIPHLPTSTMNGAYGRSQSALGTSSARSFSARSRSNSRNMTLTMNSESPSVASAPRSTESYHPSPVALVNGRASSETRMADEQEERRFEQIFMALTKAYETALQAVPITMQQLGRCLDGANEQRQTKETIDGWSGLVQKSRTCLDLTQALQIRLTNMKVKDSGVGLSSAEGGRHDPSFWVLCKSFLSTFVDLVTEMKEVRKARLLVLPQEAIGVLRPVQKACQEAGHSITTSPWNHMLQGVNPMPAATPFAPRGGGGEHFSRPQFNRAVTVANGNVSSYSAAIVQQQNQQAQYAHRPTSQRIQMQPTPSLSASSTPALQPTIGLNGVASPLSATSSMPATPLSAALGPAAQATVPSTPASLYGDSFFKGDVFQRADSLLSMPQAAGVNFLNRRITHWYARARSGQQPVLLDTRLTNPA</sequence>
<dbReference type="SUPFAM" id="SSF52075">
    <property type="entry name" value="Outer arm dynein light chain 1"/>
    <property type="match status" value="1"/>
</dbReference>
<dbReference type="InterPro" id="IPR050216">
    <property type="entry name" value="LRR_domain-containing"/>
</dbReference>